<name>A0AAW9MW25_9FIRM</name>
<dbReference type="EMBL" id="JAYKOT010000003">
    <property type="protein sequence ID" value="MEB3429789.1"/>
    <property type="molecule type" value="Genomic_DNA"/>
</dbReference>
<dbReference type="Pfam" id="PF13166">
    <property type="entry name" value="AAA_13"/>
    <property type="match status" value="1"/>
</dbReference>
<evidence type="ECO:0000313" key="2">
    <source>
        <dbReference type="EMBL" id="MEB3429789.1"/>
    </source>
</evidence>
<evidence type="ECO:0000259" key="1">
    <source>
        <dbReference type="Pfam" id="PF13166"/>
    </source>
</evidence>
<gene>
    <name evidence="2" type="ORF">VLK81_07185</name>
</gene>
<comment type="caution">
    <text evidence="2">The sequence shown here is derived from an EMBL/GenBank/DDBJ whole genome shotgun (WGS) entry which is preliminary data.</text>
</comment>
<evidence type="ECO:0000313" key="3">
    <source>
        <dbReference type="Proteomes" id="UP001357733"/>
    </source>
</evidence>
<dbReference type="Proteomes" id="UP001357733">
    <property type="component" value="Unassembled WGS sequence"/>
</dbReference>
<organism evidence="2 3">
    <name type="scientific">Citroniella saccharovorans</name>
    <dbReference type="NCBI Taxonomy" id="2053367"/>
    <lineage>
        <taxon>Bacteria</taxon>
        <taxon>Bacillati</taxon>
        <taxon>Bacillota</taxon>
        <taxon>Tissierellia</taxon>
        <taxon>Tissierellales</taxon>
        <taxon>Peptoniphilaceae</taxon>
        <taxon>Citroniella</taxon>
    </lineage>
</organism>
<reference evidence="2 3" key="1">
    <citation type="submission" date="2024-01" db="EMBL/GenBank/DDBJ databases">
        <title>Complete genome sequence of Citroniella saccharovorans strain M6.X9, isolated from human fecal sample.</title>
        <authorList>
            <person name="Cheng G."/>
            <person name="Westerholm M."/>
            <person name="Schnurer A."/>
        </authorList>
    </citation>
    <scope>NUCLEOTIDE SEQUENCE [LARGE SCALE GENOMIC DNA]</scope>
    <source>
        <strain evidence="2 3">DSM 29873</strain>
    </source>
</reference>
<dbReference type="AlphaFoldDB" id="A0AAW9MW25"/>
<sequence length="121" mass="14294">MDNSSWVHKGMEYIEENSSVCPFCQHNTIDEIFRNKLNDFFNNEYIEKLDYMKLKKKELFNEVYSILDGLRNNLEMQESCNIAELNISTYNALIGKIEAQLESVNNKIEKKIKAPENKIFF</sequence>
<accession>A0AAW9MW25</accession>
<protein>
    <submittedName>
        <fullName evidence="2">AAA family ATPase</fullName>
    </submittedName>
</protein>
<feature type="domain" description="Protein CR006 P-loop" evidence="1">
    <location>
        <begin position="2"/>
        <end position="117"/>
    </location>
</feature>
<keyword evidence="3" id="KW-1185">Reference proteome</keyword>
<dbReference type="InterPro" id="IPR026866">
    <property type="entry name" value="CR006_AAA"/>
</dbReference>
<proteinExistence type="predicted"/>